<name>A0ABT8A8H3_9PROT</name>
<evidence type="ECO:0000256" key="6">
    <source>
        <dbReference type="ARBA" id="ARBA00022989"/>
    </source>
</evidence>
<evidence type="ECO:0000256" key="3">
    <source>
        <dbReference type="ARBA" id="ARBA00022475"/>
    </source>
</evidence>
<dbReference type="Pfam" id="PF02397">
    <property type="entry name" value="Bac_transf"/>
    <property type="match status" value="1"/>
</dbReference>
<evidence type="ECO:0000313" key="12">
    <source>
        <dbReference type="Proteomes" id="UP001529369"/>
    </source>
</evidence>
<evidence type="ECO:0000259" key="10">
    <source>
        <dbReference type="Pfam" id="PF02397"/>
    </source>
</evidence>
<keyword evidence="4 11" id="KW-0808">Transferase</keyword>
<comment type="subcellular location">
    <subcellularLocation>
        <location evidence="1">Cell membrane</location>
    </subcellularLocation>
</comment>
<keyword evidence="7 9" id="KW-0472">Membrane</keyword>
<feature type="transmembrane region" description="Helical" evidence="9">
    <location>
        <begin position="25"/>
        <end position="47"/>
    </location>
</feature>
<dbReference type="InterPro" id="IPR003362">
    <property type="entry name" value="Bact_transf"/>
</dbReference>
<proteinExistence type="inferred from homology"/>
<dbReference type="PANTHER" id="PTHR30576">
    <property type="entry name" value="COLANIC BIOSYNTHESIS UDP-GLUCOSE LIPID CARRIER TRANSFERASE"/>
    <property type="match status" value="1"/>
</dbReference>
<keyword evidence="8" id="KW-0270">Exopolysaccharide synthesis</keyword>
<evidence type="ECO:0000256" key="9">
    <source>
        <dbReference type="SAM" id="Phobius"/>
    </source>
</evidence>
<organism evidence="11 12">
    <name type="scientific">Paeniroseomonas aquatica</name>
    <dbReference type="NCBI Taxonomy" id="373043"/>
    <lineage>
        <taxon>Bacteria</taxon>
        <taxon>Pseudomonadati</taxon>
        <taxon>Pseudomonadota</taxon>
        <taxon>Alphaproteobacteria</taxon>
        <taxon>Acetobacterales</taxon>
        <taxon>Acetobacteraceae</taxon>
        <taxon>Paeniroseomonas</taxon>
    </lineage>
</organism>
<evidence type="ECO:0000256" key="8">
    <source>
        <dbReference type="ARBA" id="ARBA00023169"/>
    </source>
</evidence>
<feature type="domain" description="Bacterial sugar transferase" evidence="10">
    <location>
        <begin position="23"/>
        <end position="216"/>
    </location>
</feature>
<evidence type="ECO:0000256" key="4">
    <source>
        <dbReference type="ARBA" id="ARBA00022679"/>
    </source>
</evidence>
<comment type="caution">
    <text evidence="11">The sequence shown here is derived from an EMBL/GenBank/DDBJ whole genome shotgun (WGS) entry which is preliminary data.</text>
</comment>
<dbReference type="Proteomes" id="UP001529369">
    <property type="component" value="Unassembled WGS sequence"/>
</dbReference>
<accession>A0ABT8A8H3</accession>
<gene>
    <name evidence="11" type="ORF">QWZ14_16990</name>
</gene>
<dbReference type="GO" id="GO:0016740">
    <property type="term" value="F:transferase activity"/>
    <property type="evidence" value="ECO:0007669"/>
    <property type="project" value="UniProtKB-KW"/>
</dbReference>
<evidence type="ECO:0000256" key="2">
    <source>
        <dbReference type="ARBA" id="ARBA00006464"/>
    </source>
</evidence>
<evidence type="ECO:0000256" key="1">
    <source>
        <dbReference type="ARBA" id="ARBA00004236"/>
    </source>
</evidence>
<dbReference type="EMBL" id="JAUFPN010000165">
    <property type="protein sequence ID" value="MDN3566067.1"/>
    <property type="molecule type" value="Genomic_DNA"/>
</dbReference>
<reference evidence="12" key="1">
    <citation type="journal article" date="2019" name="Int. J. Syst. Evol. Microbiol.">
        <title>The Global Catalogue of Microorganisms (GCM) 10K type strain sequencing project: providing services to taxonomists for standard genome sequencing and annotation.</title>
        <authorList>
            <consortium name="The Broad Institute Genomics Platform"/>
            <consortium name="The Broad Institute Genome Sequencing Center for Infectious Disease"/>
            <person name="Wu L."/>
            <person name="Ma J."/>
        </authorList>
    </citation>
    <scope>NUCLEOTIDE SEQUENCE [LARGE SCALE GENOMIC DNA]</scope>
    <source>
        <strain evidence="12">CECT 7131</strain>
    </source>
</reference>
<keyword evidence="3" id="KW-1003">Cell membrane</keyword>
<protein>
    <submittedName>
        <fullName evidence="11">Sugar transferase</fullName>
        <ecNumber evidence="11">2.7.8.-</ecNumber>
    </submittedName>
</protein>
<sequence length="222" mass="25188">MILHNEPSLSAPQTKKKHFKKTKRFFDVFASLVILIPLLPVMGLILLCVMRDGGPGLFGHQRIGRRGMPFTCLKFRTMRVDGDAVLAELLATDTVARKEWNANRKLIHDPRVTPFGRLLRSTSLDELPQLLNVLRGDMSLVGPRPVTQNELDLYYEPDCARLAYLSVRPGITGPWQVGGRSELSYPKRVALDHQYAEQQSLRTDMLILFRTINVVMRRTGAH</sequence>
<keyword evidence="12" id="KW-1185">Reference proteome</keyword>
<comment type="similarity">
    <text evidence="2">Belongs to the bacterial sugar transferase family.</text>
</comment>
<dbReference type="EC" id="2.7.8.-" evidence="11"/>
<dbReference type="RefSeq" id="WP_290317959.1">
    <property type="nucleotide sequence ID" value="NZ_JAUFPN010000165.1"/>
</dbReference>
<keyword evidence="5 9" id="KW-0812">Transmembrane</keyword>
<dbReference type="PANTHER" id="PTHR30576:SF4">
    <property type="entry name" value="UNDECAPRENYL-PHOSPHATE GALACTOSE PHOSPHOTRANSFERASE"/>
    <property type="match status" value="1"/>
</dbReference>
<evidence type="ECO:0000256" key="7">
    <source>
        <dbReference type="ARBA" id="ARBA00023136"/>
    </source>
</evidence>
<evidence type="ECO:0000256" key="5">
    <source>
        <dbReference type="ARBA" id="ARBA00022692"/>
    </source>
</evidence>
<keyword evidence="6 9" id="KW-1133">Transmembrane helix</keyword>
<evidence type="ECO:0000313" key="11">
    <source>
        <dbReference type="EMBL" id="MDN3566067.1"/>
    </source>
</evidence>